<sequence length="240" mass="26170">MTIHGKEENRMPINVKGMITNDDDAPFYRDWFGMTVVSPADILDALPRDGSDIDVEIASDGGEVDPATEICTALRNYHGNVTVQIVANAYSAGTIIAMGADKVQMAPGAKMMIHNASSGAEGNFHDMEHASQMLQTTNKAIANMYAAKTGKPVQDFLDLMDQEKWLDADDAVELGLADEIQNFEPVTNSIGGSKISHRAVQKIQDLVKENRKLKNAQNSQPSNHEQLVQAKLAIFLDEGE</sequence>
<comment type="similarity">
    <text evidence="1 6">Belongs to the peptidase S14 family.</text>
</comment>
<dbReference type="CDD" id="cd07016">
    <property type="entry name" value="S14_ClpP_1"/>
    <property type="match status" value="1"/>
</dbReference>
<dbReference type="PANTHER" id="PTHR10381">
    <property type="entry name" value="ATP-DEPENDENT CLP PROTEASE PROTEOLYTIC SUBUNIT"/>
    <property type="match status" value="1"/>
</dbReference>
<dbReference type="EMBL" id="JQCB01000002">
    <property type="protein sequence ID" value="KRN96847.1"/>
    <property type="molecule type" value="Genomic_DNA"/>
</dbReference>
<reference evidence="7 8" key="1">
    <citation type="journal article" date="2015" name="Genome Announc.">
        <title>Expanding the biotechnology potential of lactobacilli through comparative genomics of 213 strains and associated genera.</title>
        <authorList>
            <person name="Sun Z."/>
            <person name="Harris H.M."/>
            <person name="McCann A."/>
            <person name="Guo C."/>
            <person name="Argimon S."/>
            <person name="Zhang W."/>
            <person name="Yang X."/>
            <person name="Jeffery I.B."/>
            <person name="Cooney J.C."/>
            <person name="Kagawa T.F."/>
            <person name="Liu W."/>
            <person name="Song Y."/>
            <person name="Salvetti E."/>
            <person name="Wrobel A."/>
            <person name="Rasinkangas P."/>
            <person name="Parkhill J."/>
            <person name="Rea M.C."/>
            <person name="O'Sullivan O."/>
            <person name="Ritari J."/>
            <person name="Douillard F.P."/>
            <person name="Paul Ross R."/>
            <person name="Yang R."/>
            <person name="Briner A.E."/>
            <person name="Felis G.E."/>
            <person name="de Vos W.M."/>
            <person name="Barrangou R."/>
            <person name="Klaenhammer T.R."/>
            <person name="Caufield P.W."/>
            <person name="Cui Y."/>
            <person name="Zhang H."/>
            <person name="O'Toole P.W."/>
        </authorList>
    </citation>
    <scope>NUCLEOTIDE SEQUENCE [LARGE SCALE GENOMIC DNA]</scope>
    <source>
        <strain evidence="7 8">DSM 22696</strain>
    </source>
</reference>
<dbReference type="NCBIfam" id="NF045542">
    <property type="entry name" value="Clp_rel_HeadMat"/>
    <property type="match status" value="1"/>
</dbReference>
<dbReference type="InterPro" id="IPR023562">
    <property type="entry name" value="ClpP/TepA"/>
</dbReference>
<dbReference type="Pfam" id="PF00574">
    <property type="entry name" value="CLP_protease"/>
    <property type="match status" value="1"/>
</dbReference>
<evidence type="ECO:0000313" key="7">
    <source>
        <dbReference type="EMBL" id="KRN96847.1"/>
    </source>
</evidence>
<dbReference type="SUPFAM" id="SSF52096">
    <property type="entry name" value="ClpP/crotonase"/>
    <property type="match status" value="1"/>
</dbReference>
<gene>
    <name evidence="7" type="ORF">IV55_GL000715</name>
</gene>
<evidence type="ECO:0000256" key="4">
    <source>
        <dbReference type="ARBA" id="ARBA00022801"/>
    </source>
</evidence>
<evidence type="ECO:0000256" key="6">
    <source>
        <dbReference type="RuleBase" id="RU003567"/>
    </source>
</evidence>
<dbReference type="Gene3D" id="3.90.226.10">
    <property type="entry name" value="2-enoyl-CoA Hydratase, Chain A, domain 1"/>
    <property type="match status" value="1"/>
</dbReference>
<dbReference type="GO" id="GO:0004252">
    <property type="term" value="F:serine-type endopeptidase activity"/>
    <property type="evidence" value="ECO:0007669"/>
    <property type="project" value="InterPro"/>
</dbReference>
<dbReference type="AlphaFoldDB" id="A0A0R2L537"/>
<evidence type="ECO:0000256" key="2">
    <source>
        <dbReference type="ARBA" id="ARBA00022490"/>
    </source>
</evidence>
<dbReference type="GO" id="GO:0051117">
    <property type="term" value="F:ATPase binding"/>
    <property type="evidence" value="ECO:0007669"/>
    <property type="project" value="TreeGrafter"/>
</dbReference>
<dbReference type="Proteomes" id="UP000051139">
    <property type="component" value="Unassembled WGS sequence"/>
</dbReference>
<keyword evidence="2" id="KW-0963">Cytoplasm</keyword>
<dbReference type="InterPro" id="IPR029045">
    <property type="entry name" value="ClpP/crotonase-like_dom_sf"/>
</dbReference>
<comment type="caution">
    <text evidence="7">The sequence shown here is derived from an EMBL/GenBank/DDBJ whole genome shotgun (WGS) entry which is preliminary data.</text>
</comment>
<dbReference type="PRINTS" id="PR00127">
    <property type="entry name" value="CLPPROTEASEP"/>
</dbReference>
<dbReference type="InterPro" id="IPR001907">
    <property type="entry name" value="ClpP"/>
</dbReference>
<keyword evidence="3 7" id="KW-0645">Protease</keyword>
<keyword evidence="8" id="KW-1185">Reference proteome</keyword>
<name>A0A0R2L537_9LACO</name>
<evidence type="ECO:0000256" key="3">
    <source>
        <dbReference type="ARBA" id="ARBA00022670"/>
    </source>
</evidence>
<dbReference type="GO" id="GO:0006515">
    <property type="term" value="P:protein quality control for misfolded or incompletely synthesized proteins"/>
    <property type="evidence" value="ECO:0007669"/>
    <property type="project" value="TreeGrafter"/>
</dbReference>
<keyword evidence="4" id="KW-0378">Hydrolase</keyword>
<evidence type="ECO:0000256" key="1">
    <source>
        <dbReference type="ARBA" id="ARBA00007039"/>
    </source>
</evidence>
<protein>
    <recommendedName>
        <fullName evidence="6">ATP-dependent Clp protease proteolytic subunit</fullName>
    </recommendedName>
</protein>
<accession>A0A0R2L537</accession>
<dbReference type="GO" id="GO:0009368">
    <property type="term" value="C:endopeptidase Clp complex"/>
    <property type="evidence" value="ECO:0007669"/>
    <property type="project" value="TreeGrafter"/>
</dbReference>
<organism evidence="7 8">
    <name type="scientific">Furfurilactobacillus siliginis</name>
    <dbReference type="NCBI Taxonomy" id="348151"/>
    <lineage>
        <taxon>Bacteria</taxon>
        <taxon>Bacillati</taxon>
        <taxon>Bacillota</taxon>
        <taxon>Bacilli</taxon>
        <taxon>Lactobacillales</taxon>
        <taxon>Lactobacillaceae</taxon>
        <taxon>Furfurilactobacillus</taxon>
    </lineage>
</organism>
<dbReference type="PANTHER" id="PTHR10381:SF70">
    <property type="entry name" value="ATP-DEPENDENT CLP PROTEASE PROTEOLYTIC SUBUNIT"/>
    <property type="match status" value="1"/>
</dbReference>
<keyword evidence="5" id="KW-0720">Serine protease</keyword>
<proteinExistence type="inferred from homology"/>
<evidence type="ECO:0000313" key="8">
    <source>
        <dbReference type="Proteomes" id="UP000051139"/>
    </source>
</evidence>
<dbReference type="GO" id="GO:0004176">
    <property type="term" value="F:ATP-dependent peptidase activity"/>
    <property type="evidence" value="ECO:0007669"/>
    <property type="project" value="InterPro"/>
</dbReference>
<dbReference type="STRING" id="348151.IV55_GL000715"/>
<evidence type="ECO:0000256" key="5">
    <source>
        <dbReference type="ARBA" id="ARBA00022825"/>
    </source>
</evidence>
<dbReference type="PATRIC" id="fig|348151.3.peg.733"/>